<evidence type="ECO:0008006" key="4">
    <source>
        <dbReference type="Google" id="ProtNLM"/>
    </source>
</evidence>
<dbReference type="Proteomes" id="UP001369086">
    <property type="component" value="Unassembled WGS sequence"/>
</dbReference>
<reference evidence="2 3" key="1">
    <citation type="submission" date="2021-05" db="EMBL/GenBank/DDBJ databases">
        <authorList>
            <person name="Zahm M."/>
            <person name="Klopp C."/>
            <person name="Cabau C."/>
            <person name="Kuhl H."/>
            <person name="Suciu R."/>
            <person name="Ciorpac M."/>
            <person name="Holostenco D."/>
            <person name="Gessner J."/>
            <person name="Wuertz S."/>
            <person name="Hohne C."/>
            <person name="Stock M."/>
            <person name="Gislard M."/>
            <person name="Lluch J."/>
            <person name="Milhes M."/>
            <person name="Lampietro C."/>
            <person name="Lopez Roques C."/>
            <person name="Donnadieu C."/>
            <person name="Du K."/>
            <person name="Schartl M."/>
            <person name="Guiguen Y."/>
        </authorList>
    </citation>
    <scope>NUCLEOTIDE SEQUENCE [LARGE SCALE GENOMIC DNA]</scope>
    <source>
        <strain evidence="2">Hh-F2</strain>
        <tissue evidence="2">Blood</tissue>
    </source>
</reference>
<sequence length="77" mass="8752">MPWPLLSLRPLFLLLCRSSSLLLLICSFSPRDRMECCTGLLRSLESRSRRSKRSSLDWCVPLGEEPLCCAVEPLLIS</sequence>
<evidence type="ECO:0000313" key="2">
    <source>
        <dbReference type="EMBL" id="KAK6493433.1"/>
    </source>
</evidence>
<dbReference type="EMBL" id="JAHFZB010000002">
    <property type="protein sequence ID" value="KAK6493433.1"/>
    <property type="molecule type" value="Genomic_DNA"/>
</dbReference>
<feature type="chain" id="PRO_5045476327" description="Secreted protein" evidence="1">
    <location>
        <begin position="19"/>
        <end position="77"/>
    </location>
</feature>
<gene>
    <name evidence="2" type="ORF">HHUSO_G3021</name>
</gene>
<comment type="caution">
    <text evidence="2">The sequence shown here is derived from an EMBL/GenBank/DDBJ whole genome shotgun (WGS) entry which is preliminary data.</text>
</comment>
<keyword evidence="3" id="KW-1185">Reference proteome</keyword>
<evidence type="ECO:0000313" key="3">
    <source>
        <dbReference type="Proteomes" id="UP001369086"/>
    </source>
</evidence>
<keyword evidence="1" id="KW-0732">Signal</keyword>
<accession>A0ABR1A8K9</accession>
<organism evidence="2 3">
    <name type="scientific">Huso huso</name>
    <name type="common">Beluga</name>
    <name type="synonym">Acipenser huso</name>
    <dbReference type="NCBI Taxonomy" id="61971"/>
    <lineage>
        <taxon>Eukaryota</taxon>
        <taxon>Metazoa</taxon>
        <taxon>Chordata</taxon>
        <taxon>Craniata</taxon>
        <taxon>Vertebrata</taxon>
        <taxon>Euteleostomi</taxon>
        <taxon>Actinopterygii</taxon>
        <taxon>Chondrostei</taxon>
        <taxon>Acipenseriformes</taxon>
        <taxon>Acipenseridae</taxon>
        <taxon>Huso</taxon>
    </lineage>
</organism>
<evidence type="ECO:0000256" key="1">
    <source>
        <dbReference type="SAM" id="SignalP"/>
    </source>
</evidence>
<feature type="signal peptide" evidence="1">
    <location>
        <begin position="1"/>
        <end position="18"/>
    </location>
</feature>
<proteinExistence type="predicted"/>
<name>A0ABR1A8K9_HUSHU</name>
<protein>
    <recommendedName>
        <fullName evidence="4">Secreted protein</fullName>
    </recommendedName>
</protein>